<accession>A0A640UJ59</accession>
<keyword evidence="3" id="KW-1185">Reference proteome</keyword>
<organism evidence="2 3">
    <name type="scientific">Streptomyces tubercidicus</name>
    <dbReference type="NCBI Taxonomy" id="47759"/>
    <lineage>
        <taxon>Bacteria</taxon>
        <taxon>Bacillati</taxon>
        <taxon>Actinomycetota</taxon>
        <taxon>Actinomycetes</taxon>
        <taxon>Kitasatosporales</taxon>
        <taxon>Streptomycetaceae</taxon>
        <taxon>Streptomyces</taxon>
    </lineage>
</organism>
<sequence length="681" mass="72838">MGSDANSADDILGTVLPELIRNQRLMVLAPNGTVNAGVVKGDQRTVLSTSSIADDGAVTPWRQGPVRPRDLQIARQRFVSTAGFERGLAALDSGILLLVGVPGTGRLTLALNLLAHGCEDPTLVQVDGTVDLARWRPRPQGVDGYLVMEPGDPFALRPWDLSSLEGSLAEAGARLVIVLPETPGLVRTLERDFGAQVVRHEPPDPGHVFSAHLADICQDAQDRARLLELLGPEFLSEILPPELPPGYAAQAAATVARLGATGGMCRSEVMGCLASAEAPELLARAEGDPELLAHLMSVCVYGGLDRGTVVEQAVSLLALADSRGDSVSPDHALRDSAAKRGHSRARQRPLHDILRGIGARCEARTHGKPESVAFLWPAVREAVWDVMCRDRTGLLPLLHEWLGRPGHDEETIERAGRAVAAMGIRSGGRTFGLVRELALSTQQPGVRVAAWSIGTATHDRAVSDTAYELLEEWSAAPETALRTAVAYACRSDMGGVKAEHALPLLQHVVDGRGNDADDVAVALTVAETLLQQFATGSPADKGTIVRHMNSWAQAEGVAELLAAITFPTLVDCDHGWFSDQLLARQETASNTVKLVQHALGEAAAYHPMRDALLAWCRGTDDTPQPDAAVEDLFARLVDTRQPGFLRLLLSIERGGDAMPGKGLAARSLAAWRSRNQPRESE</sequence>
<comment type="caution">
    <text evidence="2">The sequence shown here is derived from an EMBL/GenBank/DDBJ whole genome shotgun (WGS) entry which is preliminary data.</text>
</comment>
<proteinExistence type="predicted"/>
<evidence type="ECO:0000313" key="3">
    <source>
        <dbReference type="Proteomes" id="UP000431826"/>
    </source>
</evidence>
<dbReference type="EMBL" id="BLIR01000001">
    <property type="protein sequence ID" value="GFE35570.1"/>
    <property type="molecule type" value="Genomic_DNA"/>
</dbReference>
<name>A0A640UJ59_9ACTN</name>
<evidence type="ECO:0000313" key="2">
    <source>
        <dbReference type="EMBL" id="GFE35570.1"/>
    </source>
</evidence>
<dbReference type="RefSeq" id="WP_246240076.1">
    <property type="nucleotide sequence ID" value="NZ_BLIR01000001.1"/>
</dbReference>
<evidence type="ECO:0000256" key="1">
    <source>
        <dbReference type="SAM" id="MobiDB-lite"/>
    </source>
</evidence>
<gene>
    <name evidence="2" type="ORF">Stube_02430</name>
</gene>
<dbReference type="Proteomes" id="UP000431826">
    <property type="component" value="Unassembled WGS sequence"/>
</dbReference>
<dbReference type="GeneID" id="96281453"/>
<dbReference type="AlphaFoldDB" id="A0A640UJ59"/>
<protein>
    <submittedName>
        <fullName evidence="2">Uncharacterized protein</fullName>
    </submittedName>
</protein>
<feature type="region of interest" description="Disordered" evidence="1">
    <location>
        <begin position="323"/>
        <end position="347"/>
    </location>
</feature>
<reference evidence="2 3" key="1">
    <citation type="submission" date="2019-12" db="EMBL/GenBank/DDBJ databases">
        <title>Whole genome shotgun sequence of Streptomyces tubercidicus NBRC 13090.</title>
        <authorList>
            <person name="Ichikawa N."/>
            <person name="Kimura A."/>
            <person name="Kitahashi Y."/>
            <person name="Komaki H."/>
            <person name="Tamura T."/>
        </authorList>
    </citation>
    <scope>NUCLEOTIDE SEQUENCE [LARGE SCALE GENOMIC DNA]</scope>
    <source>
        <strain evidence="2 3">NBRC 13090</strain>
    </source>
</reference>